<dbReference type="EMBL" id="FNIR01000006">
    <property type="protein sequence ID" value="SDO62510.1"/>
    <property type="molecule type" value="Genomic_DNA"/>
</dbReference>
<reference evidence="2" key="1">
    <citation type="submission" date="2016-10" db="EMBL/GenBank/DDBJ databases">
        <authorList>
            <person name="Varghese N."/>
            <person name="Submissions S."/>
        </authorList>
    </citation>
    <scope>NUCLEOTIDE SEQUENCE [LARGE SCALE GENOMIC DNA]</scope>
    <source>
        <strain evidence="2">DSM 45843</strain>
    </source>
</reference>
<evidence type="ECO:0000313" key="1">
    <source>
        <dbReference type="EMBL" id="SDO62510.1"/>
    </source>
</evidence>
<name>A0A1H0L3F4_9ACTN</name>
<keyword evidence="2" id="KW-1185">Reference proteome</keyword>
<accession>A0A1H0L3F4</accession>
<dbReference type="AlphaFoldDB" id="A0A1H0L3F4"/>
<organism evidence="1 2">
    <name type="scientific">Klenkia soli</name>
    <dbReference type="NCBI Taxonomy" id="1052260"/>
    <lineage>
        <taxon>Bacteria</taxon>
        <taxon>Bacillati</taxon>
        <taxon>Actinomycetota</taxon>
        <taxon>Actinomycetes</taxon>
        <taxon>Geodermatophilales</taxon>
        <taxon>Geodermatophilaceae</taxon>
        <taxon>Klenkia</taxon>
    </lineage>
</organism>
<dbReference type="OrthoDB" id="5192758at2"/>
<evidence type="ECO:0000313" key="2">
    <source>
        <dbReference type="Proteomes" id="UP000199088"/>
    </source>
</evidence>
<dbReference type="RefSeq" id="WP_091244892.1">
    <property type="nucleotide sequence ID" value="NZ_FNIR01000006.1"/>
</dbReference>
<sequence length="129" mass="13870">MLSTSAEHIASDLLQYGEDATAAWVLRCTDAELVRVCSVGCWLLFHGPGPSSGGSMLVAKAVSLAAVYVHEGAPRELARTRRRGQPTWTTHQDEDGVWHLGRLPDAVLAARVTADHGVGVDARAVWQAR</sequence>
<protein>
    <submittedName>
        <fullName evidence="1">Uncharacterized protein</fullName>
    </submittedName>
</protein>
<dbReference type="Proteomes" id="UP000199088">
    <property type="component" value="Unassembled WGS sequence"/>
</dbReference>
<dbReference type="STRING" id="1052260.SAMN05660199_02319"/>
<proteinExistence type="predicted"/>
<gene>
    <name evidence="1" type="ORF">SAMN05660199_02319</name>
</gene>